<comment type="caution">
    <text evidence="1">The sequence shown here is derived from an EMBL/GenBank/DDBJ whole genome shotgun (WGS) entry which is preliminary data.</text>
</comment>
<gene>
    <name evidence="1" type="ORF">EVAR_81320_1</name>
</gene>
<dbReference type="Proteomes" id="UP000299102">
    <property type="component" value="Unassembled WGS sequence"/>
</dbReference>
<dbReference type="EMBL" id="BGZK01000452">
    <property type="protein sequence ID" value="GBP44405.1"/>
    <property type="molecule type" value="Genomic_DNA"/>
</dbReference>
<evidence type="ECO:0000313" key="2">
    <source>
        <dbReference type="Proteomes" id="UP000299102"/>
    </source>
</evidence>
<proteinExistence type="predicted"/>
<accession>A0A4C1W2V7</accession>
<evidence type="ECO:0000313" key="1">
    <source>
        <dbReference type="EMBL" id="GBP44405.1"/>
    </source>
</evidence>
<dbReference type="AlphaFoldDB" id="A0A4C1W2V7"/>
<name>A0A4C1W2V7_EUMVA</name>
<keyword evidence="2" id="KW-1185">Reference proteome</keyword>
<sequence>MNVALKPESIECGPDYGRYQVLGLDCQDCRTPSARRWSRTSRSCNRCSAKMARGAQPLTYAGCRTQMSAEAFFSR</sequence>
<organism evidence="1 2">
    <name type="scientific">Eumeta variegata</name>
    <name type="common">Bagworm moth</name>
    <name type="synonym">Eumeta japonica</name>
    <dbReference type="NCBI Taxonomy" id="151549"/>
    <lineage>
        <taxon>Eukaryota</taxon>
        <taxon>Metazoa</taxon>
        <taxon>Ecdysozoa</taxon>
        <taxon>Arthropoda</taxon>
        <taxon>Hexapoda</taxon>
        <taxon>Insecta</taxon>
        <taxon>Pterygota</taxon>
        <taxon>Neoptera</taxon>
        <taxon>Endopterygota</taxon>
        <taxon>Lepidoptera</taxon>
        <taxon>Glossata</taxon>
        <taxon>Ditrysia</taxon>
        <taxon>Tineoidea</taxon>
        <taxon>Psychidae</taxon>
        <taxon>Oiketicinae</taxon>
        <taxon>Eumeta</taxon>
    </lineage>
</organism>
<reference evidence="1 2" key="1">
    <citation type="journal article" date="2019" name="Commun. Biol.">
        <title>The bagworm genome reveals a unique fibroin gene that provides high tensile strength.</title>
        <authorList>
            <person name="Kono N."/>
            <person name="Nakamura H."/>
            <person name="Ohtoshi R."/>
            <person name="Tomita M."/>
            <person name="Numata K."/>
            <person name="Arakawa K."/>
        </authorList>
    </citation>
    <scope>NUCLEOTIDE SEQUENCE [LARGE SCALE GENOMIC DNA]</scope>
</reference>
<protein>
    <submittedName>
        <fullName evidence="1">Uncharacterized protein</fullName>
    </submittedName>
</protein>